<dbReference type="InterPro" id="IPR042099">
    <property type="entry name" value="ANL_N_sf"/>
</dbReference>
<evidence type="ECO:0000313" key="1">
    <source>
        <dbReference type="EMBL" id="MCE5168923.1"/>
    </source>
</evidence>
<evidence type="ECO:0000313" key="2">
    <source>
        <dbReference type="Proteomes" id="UP001199916"/>
    </source>
</evidence>
<dbReference type="Gene3D" id="3.40.50.12780">
    <property type="entry name" value="N-terminal domain of ligase-like"/>
    <property type="match status" value="1"/>
</dbReference>
<dbReference type="PANTHER" id="PTHR36932">
    <property type="entry name" value="CAPSULAR POLYSACCHARIDE BIOSYNTHESIS PROTEIN"/>
    <property type="match status" value="1"/>
</dbReference>
<gene>
    <name evidence="1" type="ORF">LQV63_06330</name>
</gene>
<name>A0ABS8YEN9_9BACL</name>
<sequence>MMVLNPLKKGLTRIRMYRQKDVFGKYKTLHQQQWLAPEEYEQYVHAKMSALLKHACKHVPFYRDNIGVNELIHHNVIDWPRFMQIPLLTKEIIREHYGQLISEDIQERKWFEETSGGSTGEPIRFIQDEDTMSWMLSLKLLYDQWTGRVPGDRQIRLWGSMRDLLIGKETMRTYVGRWMRNERWINAYRMDKERVKMAVHSINEYKPKQILAYVESIYELAQYIEHHQVSIHHPHSIMTTAGVLFPHMRQTIEDVFQTKVYNRYGSREVGDIACECEQHKGLHVSGLTHYVEVLREDGTPAAPHEVGEIVVTPLCNFSMPLIRYRIGDLGVWSDESCTCGRPFKLLKEVTGRICDTFINANGTKIQGTYFSQLFFYQDWVKQYQIIQETVERVKVFVVLKHPEVGLSGYEAEIQMIDDQFKAVLGEGCDITYEHVEAISPQASGKYRYLISHVMA</sequence>
<keyword evidence="2" id="KW-1185">Reference proteome</keyword>
<reference evidence="1 2" key="1">
    <citation type="submission" date="2021-11" db="EMBL/GenBank/DDBJ databases">
        <title>Draft genome sequence of Paenibacillus profundus YoMME, a new Gram-positive bacteria with exoelectrogenic properties.</title>
        <authorList>
            <person name="Hubenova Y."/>
            <person name="Hubenova E."/>
            <person name="Manasiev Y."/>
            <person name="Peykov S."/>
            <person name="Mitov M."/>
        </authorList>
    </citation>
    <scope>NUCLEOTIDE SEQUENCE [LARGE SCALE GENOMIC DNA]</scope>
    <source>
        <strain evidence="1 2">YoMME</strain>
    </source>
</reference>
<organism evidence="1 2">
    <name type="scientific">Paenibacillus profundus</name>
    <dbReference type="NCBI Taxonomy" id="1173085"/>
    <lineage>
        <taxon>Bacteria</taxon>
        <taxon>Bacillati</taxon>
        <taxon>Bacillota</taxon>
        <taxon>Bacilli</taxon>
        <taxon>Bacillales</taxon>
        <taxon>Paenibacillaceae</taxon>
        <taxon>Paenibacillus</taxon>
    </lineage>
</organism>
<comment type="caution">
    <text evidence="1">The sequence shown here is derived from an EMBL/GenBank/DDBJ whole genome shotgun (WGS) entry which is preliminary data.</text>
</comment>
<accession>A0ABS8YEN9</accession>
<dbReference type="InterPro" id="IPR053158">
    <property type="entry name" value="CapK_Type1_Caps_Biosynth"/>
</dbReference>
<protein>
    <recommendedName>
        <fullName evidence="3">Phenylacetate--CoA ligase family protein</fullName>
    </recommendedName>
</protein>
<dbReference type="EMBL" id="JAJNBZ010000003">
    <property type="protein sequence ID" value="MCE5168923.1"/>
    <property type="molecule type" value="Genomic_DNA"/>
</dbReference>
<dbReference type="PANTHER" id="PTHR36932:SF1">
    <property type="entry name" value="CAPSULAR POLYSACCHARIDE BIOSYNTHESIS PROTEIN"/>
    <property type="match status" value="1"/>
</dbReference>
<proteinExistence type="predicted"/>
<dbReference type="Proteomes" id="UP001199916">
    <property type="component" value="Unassembled WGS sequence"/>
</dbReference>
<dbReference type="SUPFAM" id="SSF56801">
    <property type="entry name" value="Acetyl-CoA synthetase-like"/>
    <property type="match status" value="1"/>
</dbReference>
<evidence type="ECO:0008006" key="3">
    <source>
        <dbReference type="Google" id="ProtNLM"/>
    </source>
</evidence>
<dbReference type="RefSeq" id="WP_233696060.1">
    <property type="nucleotide sequence ID" value="NZ_JAJNBZ010000003.1"/>
</dbReference>